<dbReference type="RefSeq" id="WP_071744281.1">
    <property type="nucleotide sequence ID" value="NZ_MACH01000036.1"/>
</dbReference>
<dbReference type="AlphaFoldDB" id="A0AA44KZ93"/>
<sequence length="137" mass="16124">MYEKVDTILSENSSDNYFYDHEFMYVQELINGFADIDWEKLVQSLKDRDDKYKIRLVYCIDEDTGMNGFNLLLDLLNENDEVAEYVIDSLRSFNNEEYKKIIASNKKIMDKAASLLKNASLPVKRILETFLQQNKQS</sequence>
<reference evidence="1 2" key="1">
    <citation type="submission" date="2016-06" db="EMBL/GenBank/DDBJ databases">
        <title>First insights into the genetic diversity and population structure of in the Bacillus cereus group bacteria from diverse marine environments.</title>
        <authorList>
            <person name="Liu Y."/>
            <person name="Lai Q."/>
            <person name="Shao Z."/>
        </authorList>
    </citation>
    <scope>NUCLEOTIDE SEQUENCE [LARGE SCALE GENOMIC DNA]</scope>
    <source>
        <strain evidence="1 2">TD42</strain>
    </source>
</reference>
<accession>A0AA44KZ93</accession>
<gene>
    <name evidence="1" type="ORF">BAQ49_22600</name>
</gene>
<organism evidence="1 2">
    <name type="scientific">Bacillus proteolyticus</name>
    <dbReference type="NCBI Taxonomy" id="2026192"/>
    <lineage>
        <taxon>Bacteria</taxon>
        <taxon>Bacillati</taxon>
        <taxon>Bacillota</taxon>
        <taxon>Bacilli</taxon>
        <taxon>Bacillales</taxon>
        <taxon>Bacillaceae</taxon>
        <taxon>Bacillus</taxon>
        <taxon>Bacillus cereus group</taxon>
    </lineage>
</organism>
<evidence type="ECO:0000313" key="1">
    <source>
        <dbReference type="EMBL" id="OJE50673.1"/>
    </source>
</evidence>
<name>A0AA44KZ93_9BACI</name>
<proteinExistence type="predicted"/>
<comment type="caution">
    <text evidence="1">The sequence shown here is derived from an EMBL/GenBank/DDBJ whole genome shotgun (WGS) entry which is preliminary data.</text>
</comment>
<dbReference type="EMBL" id="MACH01000036">
    <property type="protein sequence ID" value="OJE50673.1"/>
    <property type="molecule type" value="Genomic_DNA"/>
</dbReference>
<evidence type="ECO:0000313" key="2">
    <source>
        <dbReference type="Proteomes" id="UP000183185"/>
    </source>
</evidence>
<dbReference type="Proteomes" id="UP000183185">
    <property type="component" value="Unassembled WGS sequence"/>
</dbReference>
<protein>
    <submittedName>
        <fullName evidence="1">Uncharacterized protein</fullName>
    </submittedName>
</protein>